<dbReference type="InterPro" id="IPR050223">
    <property type="entry name" value="D-isomer_2-hydroxyacid_DH"/>
</dbReference>
<evidence type="ECO:0000259" key="13">
    <source>
        <dbReference type="Pfam" id="PF02931"/>
    </source>
</evidence>
<gene>
    <name evidence="15" type="ORF">NMOB1V02_LOCUS6765</name>
</gene>
<dbReference type="PROSITE" id="PS00671">
    <property type="entry name" value="D_2_HYDROXYACID_DH_3"/>
    <property type="match status" value="1"/>
</dbReference>
<feature type="chain" id="PRO_5036403025" description="Glyoxylate reductase/hydroxypyruvate reductase" evidence="10">
    <location>
        <begin position="25"/>
        <end position="923"/>
    </location>
</feature>
<dbReference type="InterPro" id="IPR006140">
    <property type="entry name" value="D-isomer_DH_NAD-bd"/>
</dbReference>
<dbReference type="OrthoDB" id="298012at2759"/>
<feature type="domain" description="D-isomer specific 2-hydroxyacid dehydrogenase NAD-binding" evidence="12">
    <location>
        <begin position="711"/>
        <end position="891"/>
    </location>
</feature>
<protein>
    <recommendedName>
        <fullName evidence="8">Glyoxylate reductase/hydroxypyruvate reductase</fullName>
    </recommendedName>
</protein>
<dbReference type="SUPFAM" id="SSF63712">
    <property type="entry name" value="Nicotinic receptor ligand binding domain-like"/>
    <property type="match status" value="2"/>
</dbReference>
<reference evidence="15" key="1">
    <citation type="submission" date="2020-11" db="EMBL/GenBank/DDBJ databases">
        <authorList>
            <person name="Tran Van P."/>
        </authorList>
    </citation>
    <scope>NUCLEOTIDE SEQUENCE</scope>
</reference>
<keyword evidence="9" id="KW-0812">Transmembrane</keyword>
<feature type="domain" description="Neurotransmitter-gated ion-channel transmembrane" evidence="14">
    <location>
        <begin position="434"/>
        <end position="517"/>
    </location>
</feature>
<organism evidence="15">
    <name type="scientific">Notodromas monacha</name>
    <dbReference type="NCBI Taxonomy" id="399045"/>
    <lineage>
        <taxon>Eukaryota</taxon>
        <taxon>Metazoa</taxon>
        <taxon>Ecdysozoa</taxon>
        <taxon>Arthropoda</taxon>
        <taxon>Crustacea</taxon>
        <taxon>Oligostraca</taxon>
        <taxon>Ostracoda</taxon>
        <taxon>Podocopa</taxon>
        <taxon>Podocopida</taxon>
        <taxon>Cypridocopina</taxon>
        <taxon>Cypridoidea</taxon>
        <taxon>Cyprididae</taxon>
        <taxon>Notodromas</taxon>
    </lineage>
</organism>
<dbReference type="InterPro" id="IPR036734">
    <property type="entry name" value="Neur_chan_lig-bd_sf"/>
</dbReference>
<evidence type="ECO:0000256" key="1">
    <source>
        <dbReference type="ARBA" id="ARBA00004236"/>
    </source>
</evidence>
<feature type="transmembrane region" description="Helical" evidence="9">
    <location>
        <begin position="463"/>
        <end position="486"/>
    </location>
</feature>
<dbReference type="EMBL" id="OA883505">
    <property type="protein sequence ID" value="CAD7279082.1"/>
    <property type="molecule type" value="Genomic_DNA"/>
</dbReference>
<evidence type="ECO:0000259" key="14">
    <source>
        <dbReference type="Pfam" id="PF02932"/>
    </source>
</evidence>
<dbReference type="SUPFAM" id="SSF52283">
    <property type="entry name" value="Formate/glycerate dehydrogenase catalytic domain-like"/>
    <property type="match status" value="1"/>
</dbReference>
<dbReference type="GO" id="GO:0005886">
    <property type="term" value="C:plasma membrane"/>
    <property type="evidence" value="ECO:0007669"/>
    <property type="project" value="UniProtKB-SubCell"/>
</dbReference>
<dbReference type="GO" id="GO:0099095">
    <property type="term" value="F:ligand-gated monoatomic anion channel activity"/>
    <property type="evidence" value="ECO:0007669"/>
    <property type="project" value="UniProtKB-ARBA"/>
</dbReference>
<dbReference type="GO" id="GO:0005254">
    <property type="term" value="F:chloride channel activity"/>
    <property type="evidence" value="ECO:0007669"/>
    <property type="project" value="UniProtKB-ARBA"/>
</dbReference>
<feature type="domain" description="Neurotransmitter-gated ion-channel ligand-binding" evidence="13">
    <location>
        <begin position="116"/>
        <end position="212"/>
    </location>
</feature>
<feature type="domain" description="D-isomer specific 2-hydroxyacid dehydrogenase catalytic" evidence="11">
    <location>
        <begin position="625"/>
        <end position="919"/>
    </location>
</feature>
<sequence length="923" mass="102344">MHPLFPQVLLLLMVNNSGFPSVFAKAMTTPPSAQNTENATVTDAATTIQPENTLSESDNKLCLNAVINDNEDDFMVRNGVSDALNDEVERTTTNSSPSETKTPRLGFEQLHLEHVIPSHYDRMKWPAPNHGTEPVRVSVLAALGRIQAVNEVDKSLTFDLYLELAWREPRLNLSAKDWSKTDVVPLPPEFSNLLWTPDPYILNLKRLSSASVVKPPRGLEITGCLAKIPYTGGLLGFEQLHLEHVIPSHYDRMKWPAPNHGTEPVRVSVLAALGRIQAVNEVDKSLTFDLYLELAWREPRLNLSAKDWSKTDVVPLPPEFSNLLWTPDPYILNLKRLSSASVVKPPRGLEITGDYFVKMSSLAAYEIGCSMNFRDYPVDTQICRVRMQSFEYGTDELIFNWTAALDNFARLDTEDFIVEAVQLEPYNKTYFGQMALCVTTLLSMTAMVAAVKKLTPHSQYIKAIEVWLLACLCFIFYALFAFLLALKIASFEKTLKRARTIRSRQSVYCMPDEEEAKKEYCTTDVDHGTVIQQQQRPPPKVVVKNPGNVWKNAADCRLHLAAAKAAADENGGIALDGLEATLGENAKLISKILSEKLVYNKKKAPHIFEWRAKLCHVRLNYRSCEVDLWMGDGPIPRDELLRRIVGKNGLLCLVTEKINEEVLNAAGGTLQVISSFSVGLDHLDIDSIKKRNIRIGHTPGVLTDAVAELTITLLLAASRRIFEAHNEILNGGWSRSCLSPLWMCGKELRNSVVGIAGMGRIGFGVLERLQSFKIAKALYTARSEKVHANAIGAEKVSFDELLEKSDFVICCLSLSPEVSGLFDSSAFKKMKNSAIFVNVSRGGLVVQEDLIQALKTGEIHAAGLDVMTPEPLGSDHELLKLDNCTVIPHIGSATYTTRLAMGMLAAENLLAGLQGSKMPAEYA</sequence>
<accession>A0A7R9BS08</accession>
<keyword evidence="16" id="KW-1185">Reference proteome</keyword>
<dbReference type="GO" id="GO:0030267">
    <property type="term" value="F:glyoxylate reductase (NADPH) activity"/>
    <property type="evidence" value="ECO:0007669"/>
    <property type="project" value="TreeGrafter"/>
</dbReference>
<keyword evidence="2" id="KW-0813">Transport</keyword>
<name>A0A7R9BS08_9CRUS</name>
<dbReference type="GO" id="GO:0004888">
    <property type="term" value="F:transmembrane signaling receptor activity"/>
    <property type="evidence" value="ECO:0007669"/>
    <property type="project" value="InterPro"/>
</dbReference>
<keyword evidence="4" id="KW-0560">Oxidoreductase</keyword>
<dbReference type="Proteomes" id="UP000678499">
    <property type="component" value="Unassembled WGS sequence"/>
</dbReference>
<keyword evidence="5" id="KW-0406">Ion transport</keyword>
<keyword evidence="10" id="KW-0732">Signal</keyword>
<evidence type="ECO:0000259" key="11">
    <source>
        <dbReference type="Pfam" id="PF00389"/>
    </source>
</evidence>
<dbReference type="InterPro" id="IPR036719">
    <property type="entry name" value="Neuro-gated_channel_TM_sf"/>
</dbReference>
<dbReference type="InterPro" id="IPR006202">
    <property type="entry name" value="Neur_chan_lig-bd"/>
</dbReference>
<evidence type="ECO:0000256" key="7">
    <source>
        <dbReference type="ARBA" id="ARBA00023303"/>
    </source>
</evidence>
<dbReference type="InterPro" id="IPR036291">
    <property type="entry name" value="NAD(P)-bd_dom_sf"/>
</dbReference>
<evidence type="ECO:0000256" key="8">
    <source>
        <dbReference type="ARBA" id="ARBA00073306"/>
    </source>
</evidence>
<evidence type="ECO:0000256" key="10">
    <source>
        <dbReference type="SAM" id="SignalP"/>
    </source>
</evidence>
<evidence type="ECO:0000259" key="12">
    <source>
        <dbReference type="Pfam" id="PF02826"/>
    </source>
</evidence>
<feature type="domain" description="Neurotransmitter-gated ion-channel ligand-binding" evidence="13">
    <location>
        <begin position="246"/>
        <end position="418"/>
    </location>
</feature>
<comment type="subcellular location">
    <subcellularLocation>
        <location evidence="1">Cell membrane</location>
    </subcellularLocation>
</comment>
<dbReference type="AlphaFoldDB" id="A0A7R9BS08"/>
<dbReference type="GO" id="GO:0005230">
    <property type="term" value="F:extracellular ligand-gated monoatomic ion channel activity"/>
    <property type="evidence" value="ECO:0007669"/>
    <property type="project" value="InterPro"/>
</dbReference>
<evidence type="ECO:0000256" key="9">
    <source>
        <dbReference type="SAM" id="Phobius"/>
    </source>
</evidence>
<feature type="signal peptide" evidence="10">
    <location>
        <begin position="1"/>
        <end position="24"/>
    </location>
</feature>
<dbReference type="InterPro" id="IPR006139">
    <property type="entry name" value="D-isomer_2_OHA_DH_cat_dom"/>
</dbReference>
<dbReference type="PRINTS" id="PR00253">
    <property type="entry name" value="GABAARECEPTR"/>
</dbReference>
<evidence type="ECO:0000256" key="3">
    <source>
        <dbReference type="ARBA" id="ARBA00022475"/>
    </source>
</evidence>
<dbReference type="InterPro" id="IPR006028">
    <property type="entry name" value="GABAA/Glycine_rcpt"/>
</dbReference>
<evidence type="ECO:0000256" key="2">
    <source>
        <dbReference type="ARBA" id="ARBA00022448"/>
    </source>
</evidence>
<dbReference type="InterPro" id="IPR029753">
    <property type="entry name" value="D-isomer_DH_CS"/>
</dbReference>
<dbReference type="Gene3D" id="6.10.250.2810">
    <property type="match status" value="1"/>
</dbReference>
<dbReference type="SUPFAM" id="SSF51735">
    <property type="entry name" value="NAD(P)-binding Rossmann-fold domains"/>
    <property type="match status" value="1"/>
</dbReference>
<dbReference type="Gene3D" id="2.70.170.10">
    <property type="entry name" value="Neurotransmitter-gated ion-channel ligand-binding domain"/>
    <property type="match status" value="2"/>
</dbReference>
<dbReference type="GO" id="GO:0051287">
    <property type="term" value="F:NAD binding"/>
    <property type="evidence" value="ECO:0007669"/>
    <property type="project" value="InterPro"/>
</dbReference>
<dbReference type="EMBL" id="CAJPEX010001468">
    <property type="protein sequence ID" value="CAG0919234.1"/>
    <property type="molecule type" value="Genomic_DNA"/>
</dbReference>
<dbReference type="GO" id="GO:0005829">
    <property type="term" value="C:cytosol"/>
    <property type="evidence" value="ECO:0007669"/>
    <property type="project" value="TreeGrafter"/>
</dbReference>
<evidence type="ECO:0000256" key="4">
    <source>
        <dbReference type="ARBA" id="ARBA00023002"/>
    </source>
</evidence>
<dbReference type="Gene3D" id="3.40.50.720">
    <property type="entry name" value="NAD(P)-binding Rossmann-like Domain"/>
    <property type="match status" value="2"/>
</dbReference>
<evidence type="ECO:0000313" key="15">
    <source>
        <dbReference type="EMBL" id="CAD7279082.1"/>
    </source>
</evidence>
<dbReference type="PANTHER" id="PTHR10996">
    <property type="entry name" value="2-HYDROXYACID DEHYDROGENASE-RELATED"/>
    <property type="match status" value="1"/>
</dbReference>
<dbReference type="Pfam" id="PF02931">
    <property type="entry name" value="Neur_chan_LBD"/>
    <property type="match status" value="2"/>
</dbReference>
<dbReference type="Pfam" id="PF02826">
    <property type="entry name" value="2-Hacid_dh_C"/>
    <property type="match status" value="1"/>
</dbReference>
<keyword evidence="9" id="KW-1133">Transmembrane helix</keyword>
<keyword evidence="3" id="KW-1003">Cell membrane</keyword>
<dbReference type="InterPro" id="IPR018000">
    <property type="entry name" value="Neurotransmitter_ion_chnl_CS"/>
</dbReference>
<dbReference type="FunFam" id="3.40.50.720:FF:000026">
    <property type="entry name" value="Glyoxylate/hydroxypyruvate reductase B"/>
    <property type="match status" value="1"/>
</dbReference>
<keyword evidence="6 9" id="KW-0472">Membrane</keyword>
<dbReference type="Pfam" id="PF02932">
    <property type="entry name" value="Neur_chan_memb"/>
    <property type="match status" value="1"/>
</dbReference>
<dbReference type="Pfam" id="PF00389">
    <property type="entry name" value="2-Hacid_dh"/>
    <property type="match status" value="1"/>
</dbReference>
<feature type="transmembrane region" description="Helical" evidence="9">
    <location>
        <begin position="430"/>
        <end position="451"/>
    </location>
</feature>
<dbReference type="CDD" id="cd05301">
    <property type="entry name" value="GDH"/>
    <property type="match status" value="1"/>
</dbReference>
<dbReference type="PROSITE" id="PS00236">
    <property type="entry name" value="NEUROTR_ION_CHANNEL"/>
    <property type="match status" value="1"/>
</dbReference>
<dbReference type="InterPro" id="IPR006029">
    <property type="entry name" value="Neurotrans-gated_channel_TM"/>
</dbReference>
<dbReference type="GO" id="GO:0008465">
    <property type="term" value="F:hydroxypyruvate reductase (NADH) activity"/>
    <property type="evidence" value="ECO:0007669"/>
    <property type="project" value="TreeGrafter"/>
</dbReference>
<evidence type="ECO:0000256" key="5">
    <source>
        <dbReference type="ARBA" id="ARBA00023065"/>
    </source>
</evidence>
<dbReference type="PANTHER" id="PTHR10996:SF277">
    <property type="entry name" value="GLYOXYLATE REDUCTASE_HYDROXYPYRUVATE REDUCTASE"/>
    <property type="match status" value="1"/>
</dbReference>
<keyword evidence="7" id="KW-0407">Ion channel</keyword>
<evidence type="ECO:0000256" key="6">
    <source>
        <dbReference type="ARBA" id="ARBA00023136"/>
    </source>
</evidence>
<evidence type="ECO:0000313" key="16">
    <source>
        <dbReference type="Proteomes" id="UP000678499"/>
    </source>
</evidence>
<dbReference type="SUPFAM" id="SSF90112">
    <property type="entry name" value="Neurotransmitter-gated ion-channel transmembrane pore"/>
    <property type="match status" value="1"/>
</dbReference>
<proteinExistence type="predicted"/>